<protein>
    <submittedName>
        <fullName evidence="2">Uncharacterized protein</fullName>
    </submittedName>
</protein>
<feature type="compositionally biased region" description="Basic residues" evidence="1">
    <location>
        <begin position="119"/>
        <end position="128"/>
    </location>
</feature>
<dbReference type="AlphaFoldDB" id="A0A4P9W3M2"/>
<evidence type="ECO:0000313" key="2">
    <source>
        <dbReference type="EMBL" id="RKO85853.1"/>
    </source>
</evidence>
<dbReference type="Proteomes" id="UP000269721">
    <property type="component" value="Unassembled WGS sequence"/>
</dbReference>
<reference evidence="3" key="1">
    <citation type="journal article" date="2018" name="Nat. Microbiol.">
        <title>Leveraging single-cell genomics to expand the fungal tree of life.</title>
        <authorList>
            <person name="Ahrendt S.R."/>
            <person name="Quandt C.A."/>
            <person name="Ciobanu D."/>
            <person name="Clum A."/>
            <person name="Salamov A."/>
            <person name="Andreopoulos B."/>
            <person name="Cheng J.F."/>
            <person name="Woyke T."/>
            <person name="Pelin A."/>
            <person name="Henrissat B."/>
            <person name="Reynolds N.K."/>
            <person name="Benny G.L."/>
            <person name="Smith M.E."/>
            <person name="James T.Y."/>
            <person name="Grigoriev I.V."/>
        </authorList>
    </citation>
    <scope>NUCLEOTIDE SEQUENCE [LARGE SCALE GENOMIC DNA]</scope>
</reference>
<dbReference type="EMBL" id="KZ998683">
    <property type="protein sequence ID" value="RKO85853.1"/>
    <property type="molecule type" value="Genomic_DNA"/>
</dbReference>
<organism evidence="2 3">
    <name type="scientific">Blyttiomyces helicus</name>
    <dbReference type="NCBI Taxonomy" id="388810"/>
    <lineage>
        <taxon>Eukaryota</taxon>
        <taxon>Fungi</taxon>
        <taxon>Fungi incertae sedis</taxon>
        <taxon>Chytridiomycota</taxon>
        <taxon>Chytridiomycota incertae sedis</taxon>
        <taxon>Chytridiomycetes</taxon>
        <taxon>Chytridiomycetes incertae sedis</taxon>
        <taxon>Blyttiomyces</taxon>
    </lineage>
</organism>
<feature type="compositionally biased region" description="Polar residues" evidence="1">
    <location>
        <begin position="43"/>
        <end position="76"/>
    </location>
</feature>
<accession>A0A4P9W3M2</accession>
<sequence length="141" mass="15854">MREAYFAFARDFPNEDPAQSFDSFFARIVALYNSRLDEQNLRKLTSQGPAQTGATSLAKKQQLTMPNLSTWQQLTPTPNPGAFTDPLPMSSPSFRCSHLAKEMNDVKDILSPLPSRVPTKARRDRVHKPQVPPGSWTYQSS</sequence>
<feature type="region of interest" description="Disordered" evidence="1">
    <location>
        <begin position="43"/>
        <end position="89"/>
    </location>
</feature>
<gene>
    <name evidence="2" type="ORF">BDK51DRAFT_47532</name>
</gene>
<feature type="region of interest" description="Disordered" evidence="1">
    <location>
        <begin position="110"/>
        <end position="141"/>
    </location>
</feature>
<proteinExistence type="predicted"/>
<evidence type="ECO:0000256" key="1">
    <source>
        <dbReference type="SAM" id="MobiDB-lite"/>
    </source>
</evidence>
<keyword evidence="3" id="KW-1185">Reference proteome</keyword>
<name>A0A4P9W3M2_9FUNG</name>
<evidence type="ECO:0000313" key="3">
    <source>
        <dbReference type="Proteomes" id="UP000269721"/>
    </source>
</evidence>